<reference evidence="1 2" key="1">
    <citation type="submission" date="2020-04" db="EMBL/GenBank/DDBJ databases">
        <authorList>
            <person name="De Canck E."/>
        </authorList>
    </citation>
    <scope>NUCLEOTIDE SEQUENCE [LARGE SCALE GENOMIC DNA]</scope>
    <source>
        <strain evidence="1 2">LMG 27177</strain>
    </source>
</reference>
<accession>A0A6J5H0Q7</accession>
<gene>
    <name evidence="1" type="ORF">LMG27177_07047</name>
</gene>
<organism evidence="1 2">
    <name type="scientific">Paraburkholderia fynbosensis</name>
    <dbReference type="NCBI Taxonomy" id="1200993"/>
    <lineage>
        <taxon>Bacteria</taxon>
        <taxon>Pseudomonadati</taxon>
        <taxon>Pseudomonadota</taxon>
        <taxon>Betaproteobacteria</taxon>
        <taxon>Burkholderiales</taxon>
        <taxon>Burkholderiaceae</taxon>
        <taxon>Paraburkholderia</taxon>
    </lineage>
</organism>
<protein>
    <submittedName>
        <fullName evidence="1">Uncharacterized protein</fullName>
    </submittedName>
</protein>
<dbReference type="AlphaFoldDB" id="A0A6J5H0Q7"/>
<dbReference type="RefSeq" id="WP_175166039.1">
    <property type="nucleotide sequence ID" value="NZ_CADIKI010000033.1"/>
</dbReference>
<dbReference type="EMBL" id="CADIKI010000033">
    <property type="protein sequence ID" value="CAB3810129.1"/>
    <property type="molecule type" value="Genomic_DNA"/>
</dbReference>
<sequence>MNKRLDSLHQMVNEELPFAGPINLQGRSEFCANALLQPIPRANVKNFSKQKLPNGASNCKARCMTHDSIMFVMLFGRNSYACRPANNAPQTEHPFDVY</sequence>
<name>A0A6J5H0Q7_9BURK</name>
<keyword evidence="2" id="KW-1185">Reference proteome</keyword>
<evidence type="ECO:0000313" key="1">
    <source>
        <dbReference type="EMBL" id="CAB3810129.1"/>
    </source>
</evidence>
<evidence type="ECO:0000313" key="2">
    <source>
        <dbReference type="Proteomes" id="UP000494252"/>
    </source>
</evidence>
<dbReference type="Proteomes" id="UP000494252">
    <property type="component" value="Unassembled WGS sequence"/>
</dbReference>
<proteinExistence type="predicted"/>